<dbReference type="OrthoDB" id="307899at2759"/>
<gene>
    <name evidence="3" type="ORF">CBER1_11555</name>
</gene>
<dbReference type="GO" id="GO:0006120">
    <property type="term" value="P:mitochondrial electron transport, NADH to ubiquinone"/>
    <property type="evidence" value="ECO:0007669"/>
    <property type="project" value="TreeGrafter"/>
</dbReference>
<proteinExistence type="predicted"/>
<evidence type="ECO:0000313" key="3">
    <source>
        <dbReference type="EMBL" id="PPJ53124.1"/>
    </source>
</evidence>
<dbReference type="GO" id="GO:0005739">
    <property type="term" value="C:mitochondrion"/>
    <property type="evidence" value="ECO:0007669"/>
    <property type="project" value="GOC"/>
</dbReference>
<feature type="domain" description="Zinc finger CHCC-type" evidence="2">
    <location>
        <begin position="131"/>
        <end position="166"/>
    </location>
</feature>
<accession>A0A2S6C071</accession>
<dbReference type="FunFam" id="2.60.260.40:FF:000003">
    <property type="entry name" value="NADH dehydrogenase [ubiquinone] iron-sulfur protein 6, mitochondrial"/>
    <property type="match status" value="1"/>
</dbReference>
<dbReference type="Gene3D" id="2.60.260.40">
    <property type="entry name" value="q5lls5 like domains"/>
    <property type="match status" value="1"/>
</dbReference>
<dbReference type="PANTHER" id="PTHR13156:SF0">
    <property type="entry name" value="NADH DEHYDROGENASE [UBIQUINONE] IRON-SULFUR PROTEIN 6, MITOCHONDRIAL"/>
    <property type="match status" value="1"/>
</dbReference>
<keyword evidence="4" id="KW-1185">Reference proteome</keyword>
<organism evidence="3 4">
    <name type="scientific">Cercospora berteroae</name>
    <dbReference type="NCBI Taxonomy" id="357750"/>
    <lineage>
        <taxon>Eukaryota</taxon>
        <taxon>Fungi</taxon>
        <taxon>Dikarya</taxon>
        <taxon>Ascomycota</taxon>
        <taxon>Pezizomycotina</taxon>
        <taxon>Dothideomycetes</taxon>
        <taxon>Dothideomycetidae</taxon>
        <taxon>Mycosphaerellales</taxon>
        <taxon>Mycosphaerellaceae</taxon>
        <taxon>Cercospora</taxon>
    </lineage>
</organism>
<evidence type="ECO:0000259" key="2">
    <source>
        <dbReference type="Pfam" id="PF10276"/>
    </source>
</evidence>
<dbReference type="AlphaFoldDB" id="A0A2S6C071"/>
<dbReference type="InterPro" id="IPR019401">
    <property type="entry name" value="Znf_CHCC"/>
</dbReference>
<comment type="caution">
    <text evidence="3">The sequence shown here is derived from an EMBL/GenBank/DDBJ whole genome shotgun (WGS) entry which is preliminary data.</text>
</comment>
<name>A0A2S6C071_9PEZI</name>
<feature type="region of interest" description="Disordered" evidence="1">
    <location>
        <begin position="25"/>
        <end position="51"/>
    </location>
</feature>
<dbReference type="Proteomes" id="UP000237631">
    <property type="component" value="Unassembled WGS sequence"/>
</dbReference>
<evidence type="ECO:0000256" key="1">
    <source>
        <dbReference type="SAM" id="MobiDB-lite"/>
    </source>
</evidence>
<evidence type="ECO:0000313" key="4">
    <source>
        <dbReference type="Proteomes" id="UP000237631"/>
    </source>
</evidence>
<feature type="region of interest" description="Disordered" evidence="1">
    <location>
        <begin position="195"/>
        <end position="223"/>
    </location>
</feature>
<sequence length="223" mass="24499">MLQRSAQRLVPAASRRMLAARSYSSFATDNTIPTNSPQQPQRHSPVSSTNALPTVAHGAQDEALVEQVEDGEKKRVMQAPNRAGIWSRSQKPRAEAMVGPRFEQTIMEDQPRPLAAIDLIHKQPVRWTKERVVSCDGGGGPLGHPRIFVNVDKPQICMCTYCGLPFAHEHHRKHLESLPHTSYPLEPINDAAQIPAGDLNAGSARTGATTPYQTVTGEPYGQR</sequence>
<protein>
    <recommendedName>
        <fullName evidence="2">Zinc finger CHCC-type domain-containing protein</fullName>
    </recommendedName>
</protein>
<dbReference type="EMBL" id="PNEN01001597">
    <property type="protein sequence ID" value="PPJ53124.1"/>
    <property type="molecule type" value="Genomic_DNA"/>
</dbReference>
<reference evidence="4" key="1">
    <citation type="journal article" date="2017" name="bioRxiv">
        <title>Conservation of a gene cluster reveals novel cercosporin biosynthetic mechanisms and extends production to the genus Colletotrichum.</title>
        <authorList>
            <person name="de Jonge R."/>
            <person name="Ebert M.K."/>
            <person name="Huitt-Roehl C.R."/>
            <person name="Pal P."/>
            <person name="Suttle J.C."/>
            <person name="Spanner R.E."/>
            <person name="Neubauer J.D."/>
            <person name="Jurick W.M.II."/>
            <person name="Stott K.A."/>
            <person name="Secor G.A."/>
            <person name="Thomma B.P.H.J."/>
            <person name="Van de Peer Y."/>
            <person name="Townsend C.A."/>
            <person name="Bolton M.D."/>
        </authorList>
    </citation>
    <scope>NUCLEOTIDE SEQUENCE [LARGE SCALE GENOMIC DNA]</scope>
    <source>
        <strain evidence="4">CBS538.71</strain>
    </source>
</reference>
<dbReference type="Pfam" id="PF10276">
    <property type="entry name" value="zf-CHCC"/>
    <property type="match status" value="1"/>
</dbReference>
<dbReference type="PANTHER" id="PTHR13156">
    <property type="entry name" value="NADH-UBIQUINONE OXIDOREDUCTASE 13 KD-A SUBUNIT"/>
    <property type="match status" value="1"/>
</dbReference>
<feature type="region of interest" description="Disordered" evidence="1">
    <location>
        <begin position="68"/>
        <end position="95"/>
    </location>
</feature>
<dbReference type="STRING" id="357750.A0A2S6C071"/>
<feature type="compositionally biased region" description="Polar residues" evidence="1">
    <location>
        <begin position="206"/>
        <end position="216"/>
    </location>
</feature>